<accession>A0A5W7S161</accession>
<dbReference type="EMBL" id="AAHMLI010000052">
    <property type="protein sequence ID" value="EBX8630569.1"/>
    <property type="molecule type" value="Genomic_DNA"/>
</dbReference>
<protein>
    <submittedName>
        <fullName evidence="1">Uncharacterized protein</fullName>
    </submittedName>
</protein>
<dbReference type="AlphaFoldDB" id="A0A5W7S161"/>
<proteinExistence type="predicted"/>
<name>A0A5W7S161_SALET</name>
<reference evidence="1" key="1">
    <citation type="submission" date="2018-07" db="EMBL/GenBank/DDBJ databases">
        <authorList>
            <person name="Ashton P.M."/>
            <person name="Dallman T."/>
            <person name="Nair S."/>
            <person name="De Pinna E."/>
            <person name="Peters T."/>
            <person name="Grant K."/>
        </authorList>
    </citation>
    <scope>NUCLEOTIDE SEQUENCE</scope>
    <source>
        <strain evidence="1">242348</strain>
    </source>
</reference>
<comment type="caution">
    <text evidence="1">The sequence shown here is derived from an EMBL/GenBank/DDBJ whole genome shotgun (WGS) entry which is preliminary data.</text>
</comment>
<gene>
    <name evidence="1" type="ORF">DTU03_24185</name>
</gene>
<organism evidence="1">
    <name type="scientific">Salmonella enterica subsp. enterica serovar Kintambo</name>
    <dbReference type="NCBI Taxonomy" id="1192730"/>
    <lineage>
        <taxon>Bacteria</taxon>
        <taxon>Pseudomonadati</taxon>
        <taxon>Pseudomonadota</taxon>
        <taxon>Gammaproteobacteria</taxon>
        <taxon>Enterobacterales</taxon>
        <taxon>Enterobacteriaceae</taxon>
        <taxon>Salmonella</taxon>
    </lineage>
</organism>
<sequence>MILKDIYLYPELTEYDVAVTSKFKEQTRSLCNFLGRYIKSAKVKCEKYNRVCIVCRETPSLVSYINSSGVLRVEVFFDVKEYLNKKFDDLNEYFIGLVIDGVNKCDDISLPKEMIIKGIDLFRTEGYKNEWVFKSKSFNRHGLKVILKCSLTMNNFFLDLYVMKNKNVIFYENVKKDYPEEVVFGYHLKDLIVQDDGDVEVIDRLGRVIYKKNISYLVV</sequence>
<evidence type="ECO:0000313" key="1">
    <source>
        <dbReference type="EMBL" id="EBX8630569.1"/>
    </source>
</evidence>